<feature type="non-terminal residue" evidence="7">
    <location>
        <position position="94"/>
    </location>
</feature>
<dbReference type="EMBL" id="JASSZA010000004">
    <property type="protein sequence ID" value="KAK2112965.1"/>
    <property type="molecule type" value="Genomic_DNA"/>
</dbReference>
<protein>
    <recommendedName>
        <fullName evidence="4">Large ribosomal subunit protein eL13</fullName>
    </recommendedName>
    <alternativeName>
        <fullName evidence="5">60S ribosomal protein L13</fullName>
    </alternativeName>
</protein>
<keyword evidence="2" id="KW-0689">Ribosomal protein</keyword>
<feature type="non-terminal residue" evidence="7">
    <location>
        <position position="1"/>
    </location>
</feature>
<evidence type="ECO:0000256" key="2">
    <source>
        <dbReference type="ARBA" id="ARBA00022980"/>
    </source>
</evidence>
<feature type="compositionally biased region" description="Low complexity" evidence="6">
    <location>
        <begin position="52"/>
        <end position="64"/>
    </location>
</feature>
<organism evidence="7 8">
    <name type="scientific">Saguinus oedipus</name>
    <name type="common">Cotton-top tamarin</name>
    <name type="synonym">Oedipomidas oedipus</name>
    <dbReference type="NCBI Taxonomy" id="9490"/>
    <lineage>
        <taxon>Eukaryota</taxon>
        <taxon>Metazoa</taxon>
        <taxon>Chordata</taxon>
        <taxon>Craniata</taxon>
        <taxon>Vertebrata</taxon>
        <taxon>Euteleostomi</taxon>
        <taxon>Mammalia</taxon>
        <taxon>Eutheria</taxon>
        <taxon>Euarchontoglires</taxon>
        <taxon>Primates</taxon>
        <taxon>Haplorrhini</taxon>
        <taxon>Platyrrhini</taxon>
        <taxon>Cebidae</taxon>
        <taxon>Callitrichinae</taxon>
        <taxon>Saguinus</taxon>
    </lineage>
</organism>
<feature type="compositionally biased region" description="Gly residues" evidence="6">
    <location>
        <begin position="1"/>
        <end position="10"/>
    </location>
</feature>
<keyword evidence="3" id="KW-0687">Ribonucleoprotein</keyword>
<dbReference type="InterPro" id="IPR001380">
    <property type="entry name" value="Ribosomal_eL13"/>
</dbReference>
<evidence type="ECO:0000256" key="3">
    <source>
        <dbReference type="ARBA" id="ARBA00023274"/>
    </source>
</evidence>
<gene>
    <name evidence="7" type="ORF">P7K49_007231</name>
</gene>
<sequence>EAVGSRGPGRNGVILKPHFPQDWQRRVDTRFTSRRGRSADSRPPQAKGALHRPVPSSRPLRPLARCPPVRYQTKVCARRGCSLEEPGVTDVDKN</sequence>
<dbReference type="Proteomes" id="UP001266305">
    <property type="component" value="Unassembled WGS sequence"/>
</dbReference>
<evidence type="ECO:0000256" key="4">
    <source>
        <dbReference type="ARBA" id="ARBA00035216"/>
    </source>
</evidence>
<accession>A0ABQ9VV08</accession>
<dbReference type="PANTHER" id="PTHR11722:SF0">
    <property type="entry name" value="LARGE RIBOSOMAL SUBUNIT PROTEIN EL13"/>
    <property type="match status" value="1"/>
</dbReference>
<feature type="region of interest" description="Disordered" evidence="6">
    <location>
        <begin position="1"/>
        <end position="64"/>
    </location>
</feature>
<evidence type="ECO:0000256" key="6">
    <source>
        <dbReference type="SAM" id="MobiDB-lite"/>
    </source>
</evidence>
<comment type="similarity">
    <text evidence="1">Belongs to the eukaryotic ribosomal protein eL13 family.</text>
</comment>
<evidence type="ECO:0000256" key="1">
    <source>
        <dbReference type="ARBA" id="ARBA00005640"/>
    </source>
</evidence>
<reference evidence="7 8" key="1">
    <citation type="submission" date="2023-05" db="EMBL/GenBank/DDBJ databases">
        <title>B98-5 Cell Line De Novo Hybrid Assembly: An Optical Mapping Approach.</title>
        <authorList>
            <person name="Kananen K."/>
            <person name="Auerbach J.A."/>
            <person name="Kautto E."/>
            <person name="Blachly J.S."/>
        </authorList>
    </citation>
    <scope>NUCLEOTIDE SEQUENCE [LARGE SCALE GENOMIC DNA]</scope>
    <source>
        <strain evidence="7">B95-8</strain>
        <tissue evidence="7">Cell line</tissue>
    </source>
</reference>
<dbReference type="Pfam" id="PF01294">
    <property type="entry name" value="Ribosomal_L13e"/>
    <property type="match status" value="1"/>
</dbReference>
<evidence type="ECO:0000256" key="5">
    <source>
        <dbReference type="ARBA" id="ARBA00035321"/>
    </source>
</evidence>
<keyword evidence="8" id="KW-1185">Reference proteome</keyword>
<evidence type="ECO:0000313" key="7">
    <source>
        <dbReference type="EMBL" id="KAK2112965.1"/>
    </source>
</evidence>
<evidence type="ECO:0000313" key="8">
    <source>
        <dbReference type="Proteomes" id="UP001266305"/>
    </source>
</evidence>
<comment type="caution">
    <text evidence="7">The sequence shown here is derived from an EMBL/GenBank/DDBJ whole genome shotgun (WGS) entry which is preliminary data.</text>
</comment>
<proteinExistence type="inferred from homology"/>
<name>A0ABQ9VV08_SAGOE</name>
<dbReference type="PANTHER" id="PTHR11722">
    <property type="entry name" value="60S RIBOSOMAL PROTEIN L13"/>
    <property type="match status" value="1"/>
</dbReference>